<organism evidence="1 2">
    <name type="scientific">Pristionchus fissidentatus</name>
    <dbReference type="NCBI Taxonomy" id="1538716"/>
    <lineage>
        <taxon>Eukaryota</taxon>
        <taxon>Metazoa</taxon>
        <taxon>Ecdysozoa</taxon>
        <taxon>Nematoda</taxon>
        <taxon>Chromadorea</taxon>
        <taxon>Rhabditida</taxon>
        <taxon>Rhabditina</taxon>
        <taxon>Diplogasteromorpha</taxon>
        <taxon>Diplogasteroidea</taxon>
        <taxon>Neodiplogasteridae</taxon>
        <taxon>Pristionchus</taxon>
    </lineage>
</organism>
<protein>
    <submittedName>
        <fullName evidence="1">Uncharacterized protein</fullName>
    </submittedName>
</protein>
<name>A0AAV5WKW0_9BILA</name>
<evidence type="ECO:0000313" key="2">
    <source>
        <dbReference type="Proteomes" id="UP001432322"/>
    </source>
</evidence>
<reference evidence="1" key="1">
    <citation type="submission" date="2023-10" db="EMBL/GenBank/DDBJ databases">
        <title>Genome assembly of Pristionchus species.</title>
        <authorList>
            <person name="Yoshida K."/>
            <person name="Sommer R.J."/>
        </authorList>
    </citation>
    <scope>NUCLEOTIDE SEQUENCE</scope>
    <source>
        <strain evidence="1">RS5133</strain>
    </source>
</reference>
<dbReference type="AlphaFoldDB" id="A0AAV5WKW0"/>
<evidence type="ECO:0000313" key="1">
    <source>
        <dbReference type="EMBL" id="GMT30507.1"/>
    </source>
</evidence>
<feature type="non-terminal residue" evidence="1">
    <location>
        <position position="1"/>
    </location>
</feature>
<proteinExistence type="predicted"/>
<comment type="caution">
    <text evidence="1">The sequence shown here is derived from an EMBL/GenBank/DDBJ whole genome shotgun (WGS) entry which is preliminary data.</text>
</comment>
<keyword evidence="2" id="KW-1185">Reference proteome</keyword>
<sequence>SVIEYVVSSNLSSKDSHSFISSIPFSSYRLRLSVECARGIRVVAVNIFCRFLLNSYKNMRYIALNTRTMRDFDLSGNYSRDYGFLLVIL</sequence>
<dbReference type="EMBL" id="BTSY01000005">
    <property type="protein sequence ID" value="GMT30507.1"/>
    <property type="molecule type" value="Genomic_DNA"/>
</dbReference>
<dbReference type="Proteomes" id="UP001432322">
    <property type="component" value="Unassembled WGS sequence"/>
</dbReference>
<gene>
    <name evidence="1" type="ORF">PFISCL1PPCAC_21804</name>
</gene>
<accession>A0AAV5WKW0</accession>